<proteinExistence type="predicted"/>
<sequence>MRASDSKQAFTGQGAAERKYDLLTALGAWGMAQGGTDAMLALRFATLITARYNWRRDELTTGQREIAALWSVEPRTVKRQMARLRELGWLVLVKQGARGRVAIYRMDVTAILHATRDCFANVGPDFVERLARPDNGPQAQTPSEGNVVRFPGVAQQDEQDAGWSRISDRLQRANPNSHAAWIAGLAGQVDGERLILRAPSRFHARHVATHLRDAIYSMAALDGIARVSIEGIDH</sequence>
<dbReference type="EMBL" id="OCTN01000006">
    <property type="protein sequence ID" value="SOH94964.1"/>
    <property type="molecule type" value="Genomic_DNA"/>
</dbReference>
<dbReference type="Proteomes" id="UP000220034">
    <property type="component" value="Unassembled WGS sequence"/>
</dbReference>
<evidence type="ECO:0008006" key="3">
    <source>
        <dbReference type="Google" id="ProtNLM"/>
    </source>
</evidence>
<reference evidence="2" key="1">
    <citation type="submission" date="2017-09" db="EMBL/GenBank/DDBJ databases">
        <authorList>
            <person name="Varghese N."/>
            <person name="Submissions S."/>
        </authorList>
    </citation>
    <scope>NUCLEOTIDE SEQUENCE [LARGE SCALE GENOMIC DNA]</scope>
    <source>
        <strain evidence="2">C7</strain>
    </source>
</reference>
<evidence type="ECO:0000313" key="1">
    <source>
        <dbReference type="EMBL" id="SOH94964.1"/>
    </source>
</evidence>
<name>A0A2C9CUG5_9RHOB</name>
<organism evidence="1 2">
    <name type="scientific">Pontivivens marinum</name>
    <dbReference type="NCBI Taxonomy" id="1690039"/>
    <lineage>
        <taxon>Bacteria</taxon>
        <taxon>Pseudomonadati</taxon>
        <taxon>Pseudomonadota</taxon>
        <taxon>Alphaproteobacteria</taxon>
        <taxon>Rhodobacterales</taxon>
        <taxon>Paracoccaceae</taxon>
        <taxon>Pontivivens</taxon>
    </lineage>
</organism>
<dbReference type="OrthoDB" id="7657434at2"/>
<dbReference type="AlphaFoldDB" id="A0A2C9CUG5"/>
<accession>A0A2C9CUG5</accession>
<evidence type="ECO:0000313" key="2">
    <source>
        <dbReference type="Proteomes" id="UP000220034"/>
    </source>
</evidence>
<protein>
    <recommendedName>
        <fullName evidence="3">DnaA N-terminal domain-containing protein</fullName>
    </recommendedName>
</protein>
<gene>
    <name evidence="1" type="ORF">SAMN06273572_106115</name>
</gene>
<keyword evidence="2" id="KW-1185">Reference proteome</keyword>